<name>A0A5E4CUN0_MARMO</name>
<reference evidence="1" key="1">
    <citation type="submission" date="2019-04" db="EMBL/GenBank/DDBJ databases">
        <authorList>
            <person name="Alioto T."/>
            <person name="Alioto T."/>
        </authorList>
    </citation>
    <scope>NUCLEOTIDE SEQUENCE [LARGE SCALE GENOMIC DNA]</scope>
</reference>
<evidence type="ECO:0000313" key="2">
    <source>
        <dbReference type="Proteomes" id="UP000335636"/>
    </source>
</evidence>
<feature type="non-terminal residue" evidence="1">
    <location>
        <position position="1"/>
    </location>
</feature>
<sequence>LSRKSDVSAAHELSAQTEVSATRELLVQMKVLAGGLLSAQKEISAVQVLSAQSIGHTEHRGFACGSPDQALDMAKGHPRTTHLTKHPTQIMYGIHLGKPYTPSIGGCGYQLSYAAAQVPGFQLPYLQL</sequence>
<keyword evidence="2" id="KW-1185">Reference proteome</keyword>
<protein>
    <submittedName>
        <fullName evidence="1">Uncharacterized protein</fullName>
    </submittedName>
</protein>
<dbReference type="AlphaFoldDB" id="A0A5E4CUN0"/>
<organism evidence="1 2">
    <name type="scientific">Marmota monax</name>
    <name type="common">Woodchuck</name>
    <dbReference type="NCBI Taxonomy" id="9995"/>
    <lineage>
        <taxon>Eukaryota</taxon>
        <taxon>Metazoa</taxon>
        <taxon>Chordata</taxon>
        <taxon>Craniata</taxon>
        <taxon>Vertebrata</taxon>
        <taxon>Euteleostomi</taxon>
        <taxon>Mammalia</taxon>
        <taxon>Eutheria</taxon>
        <taxon>Euarchontoglires</taxon>
        <taxon>Glires</taxon>
        <taxon>Rodentia</taxon>
        <taxon>Sciuromorpha</taxon>
        <taxon>Sciuridae</taxon>
        <taxon>Xerinae</taxon>
        <taxon>Marmotini</taxon>
        <taxon>Marmota</taxon>
    </lineage>
</organism>
<gene>
    <name evidence="1" type="ORF">MONAX_5E027228</name>
</gene>
<proteinExistence type="predicted"/>
<dbReference type="EMBL" id="CABDUW010002120">
    <property type="protein sequence ID" value="VTJ85535.1"/>
    <property type="molecule type" value="Genomic_DNA"/>
</dbReference>
<evidence type="ECO:0000313" key="1">
    <source>
        <dbReference type="EMBL" id="VTJ85535.1"/>
    </source>
</evidence>
<accession>A0A5E4CUN0</accession>
<dbReference type="Proteomes" id="UP000335636">
    <property type="component" value="Unassembled WGS sequence"/>
</dbReference>
<comment type="caution">
    <text evidence="1">The sequence shown here is derived from an EMBL/GenBank/DDBJ whole genome shotgun (WGS) entry which is preliminary data.</text>
</comment>